<geneLocation type="plasmid" evidence="1 2">
    <name>unnamed1</name>
</geneLocation>
<dbReference type="RefSeq" id="WP_222609002.1">
    <property type="nucleotide sequence ID" value="NZ_CP081959.1"/>
</dbReference>
<gene>
    <name evidence="1" type="ORF">K6T50_16215</name>
</gene>
<accession>A0A8T8WHI8</accession>
<sequence>MSEGYERGAVVKGPYLLADYDYCPYICWSDDSHPFHNEKVLYAAIEVERKRVLRDNGLVGS</sequence>
<keyword evidence="2" id="KW-1185">Reference proteome</keyword>
<dbReference type="KEGG" id="hmp:K6T50_16215"/>
<protein>
    <submittedName>
        <fullName evidence="1">Uncharacterized protein</fullName>
    </submittedName>
</protein>
<dbReference type="EMBL" id="CP081959">
    <property type="protein sequence ID" value="QZP39204.1"/>
    <property type="molecule type" value="Genomic_DNA"/>
</dbReference>
<name>A0A8T8WHI8_9EURY</name>
<evidence type="ECO:0000313" key="1">
    <source>
        <dbReference type="EMBL" id="QZP39204.1"/>
    </source>
</evidence>
<proteinExistence type="predicted"/>
<dbReference type="Proteomes" id="UP000826254">
    <property type="component" value="Plasmid unnamed1"/>
</dbReference>
<keyword evidence="1" id="KW-0614">Plasmid</keyword>
<dbReference type="GeneID" id="67179719"/>
<dbReference type="AlphaFoldDB" id="A0A8T8WHI8"/>
<evidence type="ECO:0000313" key="2">
    <source>
        <dbReference type="Proteomes" id="UP000826254"/>
    </source>
</evidence>
<reference evidence="1 2" key="1">
    <citation type="journal article" date="2021" name="Int. J. Syst. Evol. Microbiol.">
        <title>Halobaculum halophilum sp. nov. and Halobaculum salinum sp. nov., isolated from salt lake and saline soil.</title>
        <authorList>
            <person name="Cui H.L."/>
            <person name="Shi X.W."/>
            <person name="Yin X.M."/>
            <person name="Yang X.Y."/>
            <person name="Hou J."/>
            <person name="Zhu L."/>
        </authorList>
    </citation>
    <scope>NUCLEOTIDE SEQUENCE [LARGE SCALE GENOMIC DNA]</scope>
    <source>
        <strain evidence="1 2">NBRC 109044</strain>
    </source>
</reference>
<organism evidence="1 2">
    <name type="scientific">Halobaculum magnesiiphilum</name>
    <dbReference type="NCBI Taxonomy" id="1017351"/>
    <lineage>
        <taxon>Archaea</taxon>
        <taxon>Methanobacteriati</taxon>
        <taxon>Methanobacteriota</taxon>
        <taxon>Stenosarchaea group</taxon>
        <taxon>Halobacteria</taxon>
        <taxon>Halobacteriales</taxon>
        <taxon>Haloferacaceae</taxon>
        <taxon>Halobaculum</taxon>
    </lineage>
</organism>